<feature type="coiled-coil region" evidence="1">
    <location>
        <begin position="53"/>
        <end position="87"/>
    </location>
</feature>
<sequence>MFTKKPSLLILSSLLLIIVNSFMASPSLAKPTQICLSSSIENINLEIQLIDQINRIKLNAEKAVNELEVINREIDRYSKNINTINEIGGKIAGWDRTIIGIYDSMLSDYVNIPGVEFNLRGKTGISIDADQKIISENRQIINISSAKLILDLSGVLEMFTPSNLADWITGTSLSIAETKLAITSNAAEASSVLSEKLKDLRQKCEQEYSVQNSDSNVENNELENNELENDDISLKNSPSTTVIQLTFSNNNYENVVAKRDNIIKQLNNPYTCSYFQETQGQIAVGLYILYPTNQLSMLSKLLSNFNDVYFLNTQMELDTDGMKTLLYNIPDTNNLQCNF</sequence>
<evidence type="ECO:0000313" key="3">
    <source>
        <dbReference type="EMBL" id="ACK74164.1"/>
    </source>
</evidence>
<accession>B7KMZ2</accession>
<reference evidence="4" key="1">
    <citation type="journal article" date="2011" name="MBio">
        <title>Novel metabolic attributes of the genus Cyanothece, comprising a group of unicellular nitrogen-fixing Cyanobacteria.</title>
        <authorList>
            <person name="Bandyopadhyay A."/>
            <person name="Elvitigala T."/>
            <person name="Welsh E."/>
            <person name="Stockel J."/>
            <person name="Liberton M."/>
            <person name="Min H."/>
            <person name="Sherman L.A."/>
            <person name="Pakrasi H.B."/>
        </authorList>
    </citation>
    <scope>NUCLEOTIDE SEQUENCE [LARGE SCALE GENOMIC DNA]</scope>
    <source>
        <strain evidence="4">PCC 7424</strain>
        <plasmid evidence="4">pP742405</plasmid>
    </source>
</reference>
<dbReference type="Proteomes" id="UP000002384">
    <property type="component" value="Plasmid pP742405"/>
</dbReference>
<dbReference type="KEGG" id="cyc:PCC7424_5605"/>
<keyword evidence="1" id="KW-0175">Coiled coil</keyword>
<keyword evidence="2" id="KW-0732">Signal</keyword>
<evidence type="ECO:0000313" key="4">
    <source>
        <dbReference type="Proteomes" id="UP000002384"/>
    </source>
</evidence>
<organism evidence="3 4">
    <name type="scientific">Gloeothece citriformis (strain PCC 7424)</name>
    <name type="common">Cyanothece sp. (strain PCC 7424)</name>
    <dbReference type="NCBI Taxonomy" id="65393"/>
    <lineage>
        <taxon>Bacteria</taxon>
        <taxon>Bacillati</taxon>
        <taxon>Cyanobacteriota</taxon>
        <taxon>Cyanophyceae</taxon>
        <taxon>Oscillatoriophycideae</taxon>
        <taxon>Chroococcales</taxon>
        <taxon>Aphanothecaceae</taxon>
        <taxon>Gloeothece</taxon>
        <taxon>Gloeothece citriformis</taxon>
    </lineage>
</organism>
<protein>
    <submittedName>
        <fullName evidence="3">Uncharacterized protein</fullName>
    </submittedName>
</protein>
<name>B7KMZ2_GLOC7</name>
<dbReference type="EMBL" id="CP001296">
    <property type="protein sequence ID" value="ACK74164.1"/>
    <property type="molecule type" value="Genomic_DNA"/>
</dbReference>
<proteinExistence type="predicted"/>
<evidence type="ECO:0000256" key="1">
    <source>
        <dbReference type="SAM" id="Coils"/>
    </source>
</evidence>
<feature type="signal peptide" evidence="2">
    <location>
        <begin position="1"/>
        <end position="29"/>
    </location>
</feature>
<keyword evidence="3" id="KW-0614">Plasmid</keyword>
<dbReference type="HOGENOM" id="CLU_818161_0_0_3"/>
<gene>
    <name evidence="3" type="ordered locus">PCC7424_5605</name>
</gene>
<dbReference type="AlphaFoldDB" id="B7KMZ2"/>
<evidence type="ECO:0000256" key="2">
    <source>
        <dbReference type="SAM" id="SignalP"/>
    </source>
</evidence>
<feature type="chain" id="PRO_5002856242" evidence="2">
    <location>
        <begin position="30"/>
        <end position="339"/>
    </location>
</feature>
<keyword evidence="4" id="KW-1185">Reference proteome</keyword>
<geneLocation type="plasmid" evidence="3 4">
    <name>pP742405</name>
</geneLocation>